<dbReference type="EMBL" id="VSRR010014019">
    <property type="protein sequence ID" value="MPC56539.1"/>
    <property type="molecule type" value="Genomic_DNA"/>
</dbReference>
<keyword evidence="3" id="KW-1185">Reference proteome</keyword>
<evidence type="ECO:0000313" key="2">
    <source>
        <dbReference type="EMBL" id="MPC56539.1"/>
    </source>
</evidence>
<accession>A0A5B7GGA9</accession>
<proteinExistence type="predicted"/>
<dbReference type="Proteomes" id="UP000324222">
    <property type="component" value="Unassembled WGS sequence"/>
</dbReference>
<dbReference type="PANTHER" id="PTHR47331">
    <property type="entry name" value="PHD-TYPE DOMAIN-CONTAINING PROTEIN"/>
    <property type="match status" value="1"/>
</dbReference>
<name>A0A5B7GGA9_PORTR</name>
<reference evidence="2 3" key="1">
    <citation type="submission" date="2019-05" db="EMBL/GenBank/DDBJ databases">
        <title>Another draft genome of Portunus trituberculatus and its Hox gene families provides insights of decapod evolution.</title>
        <authorList>
            <person name="Jeong J.-H."/>
            <person name="Song I."/>
            <person name="Kim S."/>
            <person name="Choi T."/>
            <person name="Kim D."/>
            <person name="Ryu S."/>
            <person name="Kim W."/>
        </authorList>
    </citation>
    <scope>NUCLEOTIDE SEQUENCE [LARGE SCALE GENOMIC DNA]</scope>
    <source>
        <tissue evidence="2">Muscle</tissue>
    </source>
</reference>
<comment type="caution">
    <text evidence="2">The sequence shown here is derived from an EMBL/GenBank/DDBJ whole genome shotgun (WGS) entry which is preliminary data.</text>
</comment>
<evidence type="ECO:0000256" key="1">
    <source>
        <dbReference type="SAM" id="MobiDB-lite"/>
    </source>
</evidence>
<gene>
    <name evidence="2" type="ORF">E2C01_050501</name>
</gene>
<sequence length="169" mass="18465">MVKSESQDMVEQTTQPKAYSTKDVAAGRNQIPRPEIARNWPHLNIISDTPMEYNPDVDIGLLIDLDCTAALKAQHHIADDVESHPYACKTKFGWGIIGGAPAPTKGIVKTFIPKPKRSPRIPICNPKPGSKPDSLGQNGPRKLPMLSERLVVVACKCRHPGPTNSGDNR</sequence>
<dbReference type="AlphaFoldDB" id="A0A5B7GGA9"/>
<organism evidence="2 3">
    <name type="scientific">Portunus trituberculatus</name>
    <name type="common">Swimming crab</name>
    <name type="synonym">Neptunus trituberculatus</name>
    <dbReference type="NCBI Taxonomy" id="210409"/>
    <lineage>
        <taxon>Eukaryota</taxon>
        <taxon>Metazoa</taxon>
        <taxon>Ecdysozoa</taxon>
        <taxon>Arthropoda</taxon>
        <taxon>Crustacea</taxon>
        <taxon>Multicrustacea</taxon>
        <taxon>Malacostraca</taxon>
        <taxon>Eumalacostraca</taxon>
        <taxon>Eucarida</taxon>
        <taxon>Decapoda</taxon>
        <taxon>Pleocyemata</taxon>
        <taxon>Brachyura</taxon>
        <taxon>Eubrachyura</taxon>
        <taxon>Portunoidea</taxon>
        <taxon>Portunidae</taxon>
        <taxon>Portuninae</taxon>
        <taxon>Portunus</taxon>
    </lineage>
</organism>
<evidence type="ECO:0000313" key="3">
    <source>
        <dbReference type="Proteomes" id="UP000324222"/>
    </source>
</evidence>
<protein>
    <submittedName>
        <fullName evidence="2">Uncharacterized protein</fullName>
    </submittedName>
</protein>
<feature type="region of interest" description="Disordered" evidence="1">
    <location>
        <begin position="116"/>
        <end position="142"/>
    </location>
</feature>
<feature type="compositionally biased region" description="Polar residues" evidence="1">
    <location>
        <begin position="7"/>
        <end position="18"/>
    </location>
</feature>
<feature type="region of interest" description="Disordered" evidence="1">
    <location>
        <begin position="1"/>
        <end position="20"/>
    </location>
</feature>